<dbReference type="InterPro" id="IPR019282">
    <property type="entry name" value="Glycoamylase-like_cons_dom"/>
</dbReference>
<keyword evidence="3" id="KW-0472">Membrane</keyword>
<dbReference type="PANTHER" id="PTHR37469:SF2">
    <property type="entry name" value="CELLOBIONIC ACID PHOSPHORYLASE"/>
    <property type="match status" value="1"/>
</dbReference>
<sequence>MNSFFYFEILTIFLAFILLIILIFKYKFYKEENVMNSIQNISTRDHEKLEKHAQNIPEEYLEKKKINTRKNLMKNLDHSFNNIVTTYNFMEKEVRDKKVIVPAAEWLLDNLYLIEKEYKNVKESLPKSYYKELPLMQNGMLRGYPKAYHIAVQIVSHTEGEIDEDIIKRFIISYQKNTILTMAELWAIPVMIRIALIQNISRVCEKIVFIQEERTKAEFFGDNLINAFNDEKLKDELQRMYKLKVDFNPFFTERLLKLLRDNGVDNHELYSWIEEKLDRNHTTFEYIVSNAHKRQSYYELSLGNSISSIRKMEALSWEHTFEELCSVHYILSKDPVNQYMKMDFKSRDFYRHEISKISKKIDISEVFIAKKALKLAKENSGDKDYLNHVGYYIIDDGKIELIRSLKEKRNILDILKDYITKYKVPIYLLATILITLMVTSVFLNISYIRDADIRYSKYIVAFLVIIIPCSEIGISIFNWIITHLMPISFVPKLELKEGISKENSTVVIIPTLITSRNTVKKLISDLEVYYLSNREDNLYFAILGDFKDSKHETEENDKEIIDLALNETNKLNDKYGFKEHNKFFFLCRYRKFNESEGYFLGWERKRGKIAEFNLLLRGSKDTTYNVISSNIENLKKAKYIITLDADTILPRDTAKKLIGSMEHVLNRPYLNEDNTKVLRGYGLMQPRISVSTVSGNKTMFSKVLSGETGIDTYSTAVSDLYQDLFGEGIFTGKGIYNIDVFISTIKGQIPENTVLSHDLLEGSYMRTALVSDIELIDSYPAYYNSSSKRLHRWVRGDWQLLKWLGNTRLNLLSKWKIFDNLRRSLVSPFLMITILFGLLNILPNGIDKWFMVAFLTIVVPVAFSITENIVAPMKGISVSGRLNTDKMVLNQFLFIFAFLPHKACMMVDAIFRSLYRILISKKNLLQWQTAEAVEKSVGTKLNDFIKFMWFGSFISLLILFLSFIKSAAIGMVMIVPCTIWFLSPLLAYYSSLPLTEQKESLLKEDVFILRRISRKTWAYFEDFVNEENNWLGPDNFQENPPNGVAHRTSPTNIGMTLTSNIVALDMGYIGLLQCLERLDNTVISMNNLSKYKGHFYNWYNTLTSEPLYPRFVSTVDSGNLVGYLWLCSETLEEELNLPYVNKRIKIGLKDTLSLSKNELNQLLGESNELNNISISEEIDANIISWRKDLLNILKAVNSIYEREEKHIYYWTYKLKKDIQNHIEELDKTFPWIKILDEGEVSEEIKNKLIDIPSKISLKNIPEILYTLEDDLINKNNGVKEDLIDAVKASRIYIVSIIDRINSLSMELYNIAEETDFKFLYDKDKNLFSIGFDMENNKINKSYYDLLASESRQASFVAIAKGEVPKEHWFKLGRSMTFMGRSKGLVSWSGTMFEYFMPLLIMKTYPHTILDRTYRSVIEGQIKYAKRRGVPFGISESGFYTFDINKNYQYKAFGVPGIGLKRGLINELVISPYSTILSLQKELKHSLINIKRLIKAGLEGTYGFYEAIDYTKNRVNKESNSEIVKSYMIHHQGMSLMAIDNVLNKNILQNRFHNIPIVKATELLLQEKIPNKVLYDREYKFDLKESKFEKQRIITRTYKTAKTSVPEVQLLSNDNLHLMVSNSGSGYTKLQDTFLYRWREDVTEDNTGLYVYIKDNATKYYWSATYAPTMEEGEDYEVTFSIDKAEFKKTYKNILCKTKISVSKEDDVEIRKLSLKNLDEQDKIIEVISYAEVVLAGYDGDLVHQAFSNLFITTEFVDNPEVLICKRRPRAKEKEIPYLMHTMAVKGEILDDIEYETARIDFIGRGRNKKQPIALEREKLSNSSGVVLDPIISLKRKIRIPKGEKIEVAFVTGYCRSRSEAINLAEKYSDMNIIKRQYALSFNSAQMEMRYLGIKSPQANLYQNMASRILYLSPLMRAREEYIKNIIKSQNTLWSYGISGDLPIVVLKINSENNIGKLNQLLNAHEYLTLKGLKLDFVVIDEEENSYHQVVHKSIMDTIYSNGGRDKLNKSGGIFVLNKSLILGEDIELLKALARIVIDAEGDFIKSQISTEDPINIESNLEINNVDNEPGRKLELPPIKFYNNYGGFSEDGREYIIHITEGKNTPTPWINVISNENFGFHVSESGSAYTWSGNSRENKITHWNNDWICDTPSEVLYIKDEESKNFWSITPRPIRDRGDYSIIHGFGYSKFMHNVCGIECEETMFVAMDKKLKLIKVRLKNTEKKKRVLSPTYYARLVKGVVPEHTADRIVTFYDSSGFLYAKNPYSMNFKDIYSYIKILGVDNISYTGSRTEFIGRMGDVTSPEAIKKEKLSNTVGAGMDPCFAIKGDITIEAGEEKEITILFGEEEEFKSIEDIIKSYEINENVDVELQKTISYWEDILGRIKVKTPEKSLDIMVNGWLMYQNISCRLWARTAFYQSGGAFGFRDQLQDVLSILYLDSNITREQILYSASRQFYEGDVQHWWHPVVDSGIRTRFSDDLLWLPYVTLDYIKSTGDYSILDEKVGYLEDDPLREGEDERYTISRKSQIKEDIYTHCIKSIERALKFGVHNIPLMGSGDWNDGMSTVGNKGRGESVWVGWFLYSILKDFYKICEYKKDKEKCIRYKNMQNFIKVNLNKNAWDGNWYRRAYFDDGTPLGSSENEECKIDSISQSWAIISGGGEKEKIHSAIKYIEKYLIKEEDGLILLLTPPFYKSELEPGYIKGYVPGVRENGGQYTHASTWVILAMCHLKQYDKALKLFNMINPINHTDTEEKCNIYKTEPYVMSADVYGVEPHVGRGGWSWYTGTAGWMYKVALEGILGLKLKGKEGFYIEPCVPNDWKEYSIDYSKDETLYKIKVKRGNDKKVIVDDKVIKGNIIPYLNDKKTHIVEVII</sequence>
<feature type="domain" description="Glycosyl hydrolase 94 supersandwich" evidence="4">
    <location>
        <begin position="2092"/>
        <end position="2360"/>
    </location>
</feature>
<dbReference type="GO" id="GO:0016757">
    <property type="term" value="F:glycosyltransferase activity"/>
    <property type="evidence" value="ECO:0007669"/>
    <property type="project" value="UniProtKB-KW"/>
</dbReference>
<feature type="transmembrane region" description="Helical" evidence="3">
    <location>
        <begin position="892"/>
        <end position="915"/>
    </location>
</feature>
<evidence type="ECO:0000259" key="5">
    <source>
        <dbReference type="Pfam" id="PF10091"/>
    </source>
</evidence>
<feature type="transmembrane region" description="Helical" evidence="3">
    <location>
        <begin position="459"/>
        <end position="481"/>
    </location>
</feature>
<keyword evidence="8" id="KW-1185">Reference proteome</keyword>
<dbReference type="InterPro" id="IPR037824">
    <property type="entry name" value="GH94N_2_NdvB"/>
</dbReference>
<dbReference type="Gene3D" id="1.50.10.140">
    <property type="match status" value="2"/>
</dbReference>
<evidence type="ECO:0000256" key="3">
    <source>
        <dbReference type="SAM" id="Phobius"/>
    </source>
</evidence>
<dbReference type="InterPro" id="IPR011013">
    <property type="entry name" value="Gal_mutarotase_sf_dom"/>
</dbReference>
<dbReference type="GO" id="GO:0005975">
    <property type="term" value="P:carbohydrate metabolic process"/>
    <property type="evidence" value="ECO:0007669"/>
    <property type="project" value="InterPro"/>
</dbReference>
<dbReference type="SMART" id="SM01068">
    <property type="entry name" value="CBM_X"/>
    <property type="match status" value="2"/>
</dbReference>
<feature type="transmembrane region" description="Helical" evidence="3">
    <location>
        <begin position="426"/>
        <end position="447"/>
    </location>
</feature>
<gene>
    <name evidence="7" type="ORF">NCTC503_00625</name>
</gene>
<feature type="transmembrane region" description="Helical" evidence="3">
    <location>
        <begin position="971"/>
        <end position="989"/>
    </location>
</feature>
<protein>
    <submittedName>
        <fullName evidence="7">Cyclic beta 1-2 glucan synthetase</fullName>
    </submittedName>
</protein>
<dbReference type="EMBL" id="LR590481">
    <property type="protein sequence ID" value="VTQ84851.1"/>
    <property type="molecule type" value="Genomic_DNA"/>
</dbReference>
<keyword evidence="3" id="KW-0812">Transmembrane</keyword>
<dbReference type="InterPro" id="IPR012341">
    <property type="entry name" value="6hp_glycosidase-like_sf"/>
</dbReference>
<dbReference type="Gene3D" id="2.60.420.10">
    <property type="entry name" value="Maltose phosphorylase, domain 3"/>
    <property type="match status" value="1"/>
</dbReference>
<dbReference type="InterPro" id="IPR052047">
    <property type="entry name" value="GH94_Enzymes"/>
</dbReference>
<feature type="transmembrane region" description="Helical" evidence="3">
    <location>
        <begin position="849"/>
        <end position="871"/>
    </location>
</feature>
<dbReference type="OrthoDB" id="9769991at2"/>
<dbReference type="Gene3D" id="1.50.10.10">
    <property type="match status" value="1"/>
</dbReference>
<evidence type="ECO:0000259" key="4">
    <source>
        <dbReference type="Pfam" id="PF06165"/>
    </source>
</evidence>
<organism evidence="7 8">
    <name type="scientific">Hathewaya histolytica</name>
    <name type="common">Clostridium histolyticum</name>
    <dbReference type="NCBI Taxonomy" id="1498"/>
    <lineage>
        <taxon>Bacteria</taxon>
        <taxon>Bacillati</taxon>
        <taxon>Bacillota</taxon>
        <taxon>Clostridia</taxon>
        <taxon>Eubacteriales</taxon>
        <taxon>Clostridiaceae</taxon>
        <taxon>Hathewaya</taxon>
    </lineage>
</organism>
<keyword evidence="2" id="KW-0808">Transferase</keyword>
<feature type="transmembrane region" description="Helical" evidence="3">
    <location>
        <begin position="6"/>
        <end position="26"/>
    </location>
</feature>
<keyword evidence="3" id="KW-1133">Transmembrane helix</keyword>
<dbReference type="GO" id="GO:0030246">
    <property type="term" value="F:carbohydrate binding"/>
    <property type="evidence" value="ECO:0007669"/>
    <property type="project" value="InterPro"/>
</dbReference>
<accession>A0A4U9R398</accession>
<feature type="domain" description="Glycosyl hydrolase 94 supersandwich" evidence="4">
    <location>
        <begin position="1592"/>
        <end position="1869"/>
    </location>
</feature>
<reference evidence="7 8" key="1">
    <citation type="submission" date="2019-05" db="EMBL/GenBank/DDBJ databases">
        <authorList>
            <consortium name="Pathogen Informatics"/>
        </authorList>
    </citation>
    <scope>NUCLEOTIDE SEQUENCE [LARGE SCALE GENOMIC DNA]</scope>
    <source>
        <strain evidence="7 8">NCTC503</strain>
    </source>
</reference>
<dbReference type="SUPFAM" id="SSF48208">
    <property type="entry name" value="Six-hairpin glycosidases"/>
    <property type="match status" value="1"/>
</dbReference>
<feature type="domain" description="Glycosyl hydrolase 94 catalytic" evidence="6">
    <location>
        <begin position="2375"/>
        <end position="2799"/>
    </location>
</feature>
<dbReference type="InterPro" id="IPR037820">
    <property type="entry name" value="GH94N_NdvB"/>
</dbReference>
<dbReference type="PANTHER" id="PTHR37469">
    <property type="entry name" value="CELLOBIONIC ACID PHOSPHORYLASE-RELATED"/>
    <property type="match status" value="1"/>
</dbReference>
<dbReference type="InterPro" id="IPR033432">
    <property type="entry name" value="GH94_catalytic"/>
</dbReference>
<evidence type="ECO:0000256" key="2">
    <source>
        <dbReference type="ARBA" id="ARBA00022679"/>
    </source>
</evidence>
<dbReference type="SUPFAM" id="SSF74650">
    <property type="entry name" value="Galactose mutarotase-like"/>
    <property type="match status" value="2"/>
</dbReference>
<evidence type="ECO:0000256" key="1">
    <source>
        <dbReference type="ARBA" id="ARBA00022676"/>
    </source>
</evidence>
<dbReference type="Pfam" id="PF06165">
    <property type="entry name" value="GH94_b-supersand"/>
    <property type="match status" value="2"/>
</dbReference>
<evidence type="ECO:0000259" key="6">
    <source>
        <dbReference type="Pfam" id="PF17167"/>
    </source>
</evidence>
<name>A0A4U9R398_HATHI</name>
<dbReference type="InterPro" id="IPR037018">
    <property type="entry name" value="GH65_N"/>
</dbReference>
<dbReference type="Gene3D" id="2.70.98.40">
    <property type="entry name" value="Glycoside hydrolase, family 65, N-terminal domain"/>
    <property type="match status" value="2"/>
</dbReference>
<feature type="transmembrane region" description="Helical" evidence="3">
    <location>
        <begin position="824"/>
        <end position="843"/>
    </location>
</feature>
<dbReference type="Proteomes" id="UP000308489">
    <property type="component" value="Chromosome 1"/>
</dbReference>
<dbReference type="CDD" id="cd11756">
    <property type="entry name" value="GH94N_ChvB_NdvB_1_like"/>
    <property type="match status" value="1"/>
</dbReference>
<proteinExistence type="predicted"/>
<evidence type="ECO:0000313" key="8">
    <source>
        <dbReference type="Proteomes" id="UP000308489"/>
    </source>
</evidence>
<feature type="transmembrane region" description="Helical" evidence="3">
    <location>
        <begin position="944"/>
        <end position="964"/>
    </location>
</feature>
<dbReference type="Pfam" id="PF10091">
    <property type="entry name" value="Glycoamylase"/>
    <property type="match status" value="1"/>
</dbReference>
<dbReference type="CDD" id="cd11753">
    <property type="entry name" value="GH94N_ChvB_NdvB_2_like"/>
    <property type="match status" value="1"/>
</dbReference>
<keyword evidence="1" id="KW-0328">Glycosyltransferase</keyword>
<dbReference type="KEGG" id="hhw:NCTC503_00625"/>
<evidence type="ECO:0000313" key="7">
    <source>
        <dbReference type="EMBL" id="VTQ84851.1"/>
    </source>
</evidence>
<dbReference type="InterPro" id="IPR010383">
    <property type="entry name" value="Glyco_hydrolase_94_b-supersand"/>
</dbReference>
<dbReference type="InterPro" id="IPR008928">
    <property type="entry name" value="6-hairpin_glycosidase_sf"/>
</dbReference>
<feature type="domain" description="Glycoamylase-like" evidence="5">
    <location>
        <begin position="1342"/>
        <end position="1555"/>
    </location>
</feature>
<dbReference type="RefSeq" id="WP_138209392.1">
    <property type="nucleotide sequence ID" value="NZ_CBCSDB010000012.1"/>
</dbReference>
<dbReference type="Pfam" id="PF17167">
    <property type="entry name" value="Glyco_hydro_94"/>
    <property type="match status" value="1"/>
</dbReference>